<name>A0A1U8KWC0_GOSHI</name>
<reference evidence="2" key="2">
    <citation type="submission" date="2025-08" db="UniProtKB">
        <authorList>
            <consortium name="RefSeq"/>
        </authorList>
    </citation>
    <scope>IDENTIFICATION</scope>
</reference>
<accession>A0A1U8KWC0</accession>
<proteinExistence type="predicted"/>
<evidence type="ECO:0000313" key="2">
    <source>
        <dbReference type="RefSeq" id="XP_016706715.1"/>
    </source>
</evidence>
<dbReference type="GeneID" id="107921353"/>
<protein>
    <recommendedName>
        <fullName evidence="3">Reverse transcriptase</fullName>
    </recommendedName>
</protein>
<dbReference type="PANTHER" id="PTHR33116">
    <property type="entry name" value="REVERSE TRANSCRIPTASE ZINC-BINDING DOMAIN-CONTAINING PROTEIN-RELATED-RELATED"/>
    <property type="match status" value="1"/>
</dbReference>
<dbReference type="PaxDb" id="3635-A0A1U8KWC0"/>
<keyword evidence="1" id="KW-1185">Reference proteome</keyword>
<dbReference type="STRING" id="3635.A0A1U8KWC0"/>
<reference evidence="1" key="1">
    <citation type="journal article" date="2020" name="Nat. Genet.">
        <title>Genomic diversifications of five Gossypium allopolyploid species and their impact on cotton improvement.</title>
        <authorList>
            <person name="Chen Z.J."/>
            <person name="Sreedasyam A."/>
            <person name="Ando A."/>
            <person name="Song Q."/>
            <person name="De Santiago L.M."/>
            <person name="Hulse-Kemp A.M."/>
            <person name="Ding M."/>
            <person name="Ye W."/>
            <person name="Kirkbride R.C."/>
            <person name="Jenkins J."/>
            <person name="Plott C."/>
            <person name="Lovell J."/>
            <person name="Lin Y.M."/>
            <person name="Vaughn R."/>
            <person name="Liu B."/>
            <person name="Simpson S."/>
            <person name="Scheffler B.E."/>
            <person name="Wen L."/>
            <person name="Saski C.A."/>
            <person name="Grover C.E."/>
            <person name="Hu G."/>
            <person name="Conover J.L."/>
            <person name="Carlson J.W."/>
            <person name="Shu S."/>
            <person name="Boston L.B."/>
            <person name="Williams M."/>
            <person name="Peterson D.G."/>
            <person name="McGee K."/>
            <person name="Jones D.C."/>
            <person name="Wendel J.F."/>
            <person name="Stelly D.M."/>
            <person name="Grimwood J."/>
            <person name="Schmutz J."/>
        </authorList>
    </citation>
    <scope>NUCLEOTIDE SEQUENCE [LARGE SCALE GENOMIC DNA]</scope>
    <source>
        <strain evidence="1">cv. TM-1</strain>
    </source>
</reference>
<dbReference type="PANTHER" id="PTHR33116:SF86">
    <property type="entry name" value="REVERSE TRANSCRIPTASE DOMAIN-CONTAINING PROTEIN"/>
    <property type="match status" value="1"/>
</dbReference>
<evidence type="ECO:0000313" key="1">
    <source>
        <dbReference type="Proteomes" id="UP000818029"/>
    </source>
</evidence>
<evidence type="ECO:0008006" key="3">
    <source>
        <dbReference type="Google" id="ProtNLM"/>
    </source>
</evidence>
<gene>
    <name evidence="2" type="primary">LOC107921353</name>
</gene>
<dbReference type="RefSeq" id="XP_016706715.1">
    <property type="nucleotide sequence ID" value="XM_016851226.1"/>
</dbReference>
<dbReference type="AlphaFoldDB" id="A0A1U8KWC0"/>
<dbReference type="Proteomes" id="UP000818029">
    <property type="component" value="Chromosome A12"/>
</dbReference>
<organism evidence="1 2">
    <name type="scientific">Gossypium hirsutum</name>
    <name type="common">Upland cotton</name>
    <name type="synonym">Gossypium mexicanum</name>
    <dbReference type="NCBI Taxonomy" id="3635"/>
    <lineage>
        <taxon>Eukaryota</taxon>
        <taxon>Viridiplantae</taxon>
        <taxon>Streptophyta</taxon>
        <taxon>Embryophyta</taxon>
        <taxon>Tracheophyta</taxon>
        <taxon>Spermatophyta</taxon>
        <taxon>Magnoliopsida</taxon>
        <taxon>eudicotyledons</taxon>
        <taxon>Gunneridae</taxon>
        <taxon>Pentapetalae</taxon>
        <taxon>rosids</taxon>
        <taxon>malvids</taxon>
        <taxon>Malvales</taxon>
        <taxon>Malvaceae</taxon>
        <taxon>Malvoideae</taxon>
        <taxon>Gossypium</taxon>
    </lineage>
</organism>
<sequence length="290" mass="33241">MEALSRMLIHAQENNIIRGIWASRNDPEINHLFFADDVLLFVRNKKSDIESLINMLNNFSNILVQEVNFKKPMILFSPNTSRALRTNFRDILGMMVMKNLNNYLGLPIPIGKKKIAASKEITNRLSCRINSWTKRLLSFGGKEVFIKAVLQSIPIYAMSIFLAPKGVIDDIQAKLSRTWWSGKDKGRQVWRLINNKESFYFNVLSSKYFLSGNIFHARKVDKASFTWSSIATAAKALKDGFGWQVENGDMINIRVDNWGMESLNGDAIRSDSLNPNEMSVKDLWLTDRRN</sequence>
<dbReference type="KEGG" id="ghi:107921353"/>